<feature type="compositionally biased region" description="Low complexity" evidence="1">
    <location>
        <begin position="43"/>
        <end position="72"/>
    </location>
</feature>
<accession>A0A365PDR4</accession>
<feature type="region of interest" description="Disordered" evidence="1">
    <location>
        <begin position="30"/>
        <end position="83"/>
    </location>
</feature>
<evidence type="ECO:0000256" key="2">
    <source>
        <dbReference type="SAM" id="SignalP"/>
    </source>
</evidence>
<evidence type="ECO:0000256" key="1">
    <source>
        <dbReference type="SAM" id="MobiDB-lite"/>
    </source>
</evidence>
<evidence type="ECO:0000313" key="3">
    <source>
        <dbReference type="EMBL" id="RBA39762.1"/>
    </source>
</evidence>
<reference evidence="3 4" key="1">
    <citation type="submission" date="2018-06" db="EMBL/GenBank/DDBJ databases">
        <title>Whole genome sequencing of four bacterial strains from South Shetland trench revealing bio-synthetic gene clusters.</title>
        <authorList>
            <person name="Abdel-Mageed W.M."/>
            <person name="Lehri B."/>
            <person name="Jarmusch S.A."/>
            <person name="Miranda K."/>
            <person name="Goodfellow M."/>
            <person name="Jaspars M."/>
            <person name="Karlyshev A.V."/>
        </authorList>
    </citation>
    <scope>NUCLEOTIDE SEQUENCE [LARGE SCALE GENOMIC DNA]</scope>
    <source>
        <strain evidence="3 4">SST1</strain>
    </source>
</reference>
<dbReference type="PROSITE" id="PS51257">
    <property type="entry name" value="PROKAR_LIPOPROTEIN"/>
    <property type="match status" value="1"/>
</dbReference>
<gene>
    <name evidence="3" type="ORF">DQ226_02400</name>
</gene>
<keyword evidence="2" id="KW-0732">Signal</keyword>
<feature type="chain" id="PRO_5038764564" description="DUF5642 domain-containing protein" evidence="2">
    <location>
        <begin position="34"/>
        <end position="276"/>
    </location>
</feature>
<dbReference type="EMBL" id="QNTT01000004">
    <property type="protein sequence ID" value="RBA39762.1"/>
    <property type="molecule type" value="Genomic_DNA"/>
</dbReference>
<dbReference type="Proteomes" id="UP000252187">
    <property type="component" value="Unassembled WGS sequence"/>
</dbReference>
<organism evidence="3 4">
    <name type="scientific">Dietzia maris</name>
    <dbReference type="NCBI Taxonomy" id="37915"/>
    <lineage>
        <taxon>Bacteria</taxon>
        <taxon>Bacillati</taxon>
        <taxon>Actinomycetota</taxon>
        <taxon>Actinomycetes</taxon>
        <taxon>Mycobacteriales</taxon>
        <taxon>Dietziaceae</taxon>
        <taxon>Dietzia</taxon>
    </lineage>
</organism>
<name>A0A365PDR4_9ACTN</name>
<proteinExistence type="predicted"/>
<dbReference type="AlphaFoldDB" id="A0A365PDR4"/>
<evidence type="ECO:0008006" key="5">
    <source>
        <dbReference type="Google" id="ProtNLM"/>
    </source>
</evidence>
<sequence length="276" mass="27751">MRTTSPLTSRPCRTRALAASAVLGLTLGLGACATGEGNDDEGSTATATAAAESAEPAGSAASSESAVSSEPADPGSTPPPGKVEQLVLTAEDAPEVGLQPVPADEIAGGMDALGAFTSDVRVEPEQCADISQDGPGAQSEPDAMAIQAGQVGGTSFAVAVTRVTDGLAARAQQIEDCPVMTVAFPLQGEEMITEAQNSLLDVDAPEGVEDFAAVVQDNSMNMMGQSIRTSNVMITGVVRGLGISVTASGTDGPISDEARDTALELFAAQAEKVRTA</sequence>
<evidence type="ECO:0000313" key="4">
    <source>
        <dbReference type="Proteomes" id="UP000252187"/>
    </source>
</evidence>
<protein>
    <recommendedName>
        <fullName evidence="5">DUF5642 domain-containing protein</fullName>
    </recommendedName>
</protein>
<feature type="signal peptide" evidence="2">
    <location>
        <begin position="1"/>
        <end position="33"/>
    </location>
</feature>
<comment type="caution">
    <text evidence="3">The sequence shown here is derived from an EMBL/GenBank/DDBJ whole genome shotgun (WGS) entry which is preliminary data.</text>
</comment>